<comment type="caution">
    <text evidence="9">The sequence shown here is derived from an EMBL/GenBank/DDBJ whole genome shotgun (WGS) entry which is preliminary data.</text>
</comment>
<feature type="transmembrane region" description="Helical" evidence="7">
    <location>
        <begin position="318"/>
        <end position="340"/>
    </location>
</feature>
<comment type="subcellular location">
    <subcellularLocation>
        <location evidence="1">Cell membrane</location>
        <topology evidence="1">Multi-pass membrane protein</topology>
    </subcellularLocation>
</comment>
<evidence type="ECO:0000256" key="6">
    <source>
        <dbReference type="ARBA" id="ARBA00023136"/>
    </source>
</evidence>
<evidence type="ECO:0000256" key="5">
    <source>
        <dbReference type="ARBA" id="ARBA00022989"/>
    </source>
</evidence>
<evidence type="ECO:0000256" key="7">
    <source>
        <dbReference type="SAM" id="Phobius"/>
    </source>
</evidence>
<dbReference type="PANTHER" id="PTHR23513">
    <property type="entry name" value="INTEGRAL MEMBRANE EFFLUX PROTEIN-RELATED"/>
    <property type="match status" value="1"/>
</dbReference>
<dbReference type="Proteomes" id="UP000734823">
    <property type="component" value="Unassembled WGS sequence"/>
</dbReference>
<feature type="transmembrane region" description="Helical" evidence="7">
    <location>
        <begin position="20"/>
        <end position="38"/>
    </location>
</feature>
<accession>A0ABR7LBS0</accession>
<keyword evidence="10" id="KW-1185">Reference proteome</keyword>
<feature type="transmembrane region" description="Helical" evidence="7">
    <location>
        <begin position="74"/>
        <end position="96"/>
    </location>
</feature>
<dbReference type="PROSITE" id="PS50850">
    <property type="entry name" value="MFS"/>
    <property type="match status" value="1"/>
</dbReference>
<evidence type="ECO:0000256" key="2">
    <source>
        <dbReference type="ARBA" id="ARBA00022448"/>
    </source>
</evidence>
<evidence type="ECO:0000313" key="9">
    <source>
        <dbReference type="EMBL" id="MBC6450160.1"/>
    </source>
</evidence>
<dbReference type="Pfam" id="PF05977">
    <property type="entry name" value="MFS_3"/>
    <property type="match status" value="1"/>
</dbReference>
<feature type="transmembrane region" description="Helical" evidence="7">
    <location>
        <begin position="346"/>
        <end position="365"/>
    </location>
</feature>
<dbReference type="CDD" id="cd06173">
    <property type="entry name" value="MFS_MefA_like"/>
    <property type="match status" value="1"/>
</dbReference>
<dbReference type="SUPFAM" id="SSF103473">
    <property type="entry name" value="MFS general substrate transporter"/>
    <property type="match status" value="1"/>
</dbReference>
<organism evidence="9 10">
    <name type="scientific">Actinokineospora xionganensis</name>
    <dbReference type="NCBI Taxonomy" id="2684470"/>
    <lineage>
        <taxon>Bacteria</taxon>
        <taxon>Bacillati</taxon>
        <taxon>Actinomycetota</taxon>
        <taxon>Actinomycetes</taxon>
        <taxon>Pseudonocardiales</taxon>
        <taxon>Pseudonocardiaceae</taxon>
        <taxon>Actinokineospora</taxon>
    </lineage>
</organism>
<gene>
    <name evidence="9" type="ORF">GPZ80_23650</name>
</gene>
<evidence type="ECO:0000256" key="1">
    <source>
        <dbReference type="ARBA" id="ARBA00004651"/>
    </source>
</evidence>
<evidence type="ECO:0000259" key="8">
    <source>
        <dbReference type="PROSITE" id="PS50850"/>
    </source>
</evidence>
<keyword evidence="4 7" id="KW-0812">Transmembrane</keyword>
<feature type="transmembrane region" description="Helical" evidence="7">
    <location>
        <begin position="229"/>
        <end position="252"/>
    </location>
</feature>
<protein>
    <submittedName>
        <fullName evidence="9">MFS transporter</fullName>
    </submittedName>
</protein>
<dbReference type="PANTHER" id="PTHR23513:SF11">
    <property type="entry name" value="STAPHYLOFERRIN A TRANSPORTER"/>
    <property type="match status" value="1"/>
</dbReference>
<keyword evidence="3" id="KW-1003">Cell membrane</keyword>
<dbReference type="InterPro" id="IPR020846">
    <property type="entry name" value="MFS_dom"/>
</dbReference>
<evidence type="ECO:0000256" key="4">
    <source>
        <dbReference type="ARBA" id="ARBA00022692"/>
    </source>
</evidence>
<evidence type="ECO:0000256" key="3">
    <source>
        <dbReference type="ARBA" id="ARBA00022475"/>
    </source>
</evidence>
<feature type="transmembrane region" description="Helical" evidence="7">
    <location>
        <begin position="259"/>
        <end position="276"/>
    </location>
</feature>
<keyword evidence="2" id="KW-0813">Transport</keyword>
<keyword evidence="6 7" id="KW-0472">Membrane</keyword>
<dbReference type="Gene3D" id="1.20.1250.20">
    <property type="entry name" value="MFS general substrate transporter like domains"/>
    <property type="match status" value="1"/>
</dbReference>
<sequence>MTMLALPWLVLETTGSAWRAGLVFAVQVLPIALLGFIGGEVMQRYGAHRTMLVGDALRAPTIAAVPILHSMGLLSLSALLVIVAIIGVLGVPYYAAQRVLAAELIGADPRALTKANGVMEGSVNIAALAGPATAGALIPFLGAAQVLWIDAVTFAVSCGLLLLVPRAARSARGKAGGPPGIMAGVRKLRADPFLGQSVISTVVYGFLLRVLALALPILAYARFDGDARAAGLLVGGYGAGALIGSLVTFAVASRVTPERLMGVSVVLLALPLWLLVLPAPIYVLVFGAALSAAAVPLSNAPFFGILTARVSPEYRPKVLQSVITISNIAGPLGFLTAGFLMEHAGIQATLFVVAALATLATVNLLHAMRLLRVPTESPREVLSDA</sequence>
<dbReference type="InterPro" id="IPR010290">
    <property type="entry name" value="TM_effector"/>
</dbReference>
<name>A0ABR7LBS0_9PSEU</name>
<feature type="transmembrane region" description="Helical" evidence="7">
    <location>
        <begin position="202"/>
        <end position="223"/>
    </location>
</feature>
<dbReference type="InterPro" id="IPR036259">
    <property type="entry name" value="MFS_trans_sf"/>
</dbReference>
<feature type="transmembrane region" description="Helical" evidence="7">
    <location>
        <begin position="146"/>
        <end position="164"/>
    </location>
</feature>
<feature type="transmembrane region" description="Helical" evidence="7">
    <location>
        <begin position="282"/>
        <end position="306"/>
    </location>
</feature>
<reference evidence="9 10" key="1">
    <citation type="submission" date="2020-06" db="EMBL/GenBank/DDBJ databases">
        <title>Actinokineospora xiongansis sp. nov., isolated from soil of Baiyangdian.</title>
        <authorList>
            <person name="Zhang X."/>
        </authorList>
    </citation>
    <scope>NUCLEOTIDE SEQUENCE [LARGE SCALE GENOMIC DNA]</scope>
    <source>
        <strain evidence="9 10">HBU206404</strain>
    </source>
</reference>
<keyword evidence="5 7" id="KW-1133">Transmembrane helix</keyword>
<feature type="domain" description="Major facilitator superfamily (MFS) profile" evidence="8">
    <location>
        <begin position="1"/>
        <end position="372"/>
    </location>
</feature>
<proteinExistence type="predicted"/>
<dbReference type="EMBL" id="JABVED010000014">
    <property type="protein sequence ID" value="MBC6450160.1"/>
    <property type="molecule type" value="Genomic_DNA"/>
</dbReference>
<evidence type="ECO:0000313" key="10">
    <source>
        <dbReference type="Proteomes" id="UP000734823"/>
    </source>
</evidence>